<protein>
    <submittedName>
        <fullName evidence="4">Glycosyltransferase</fullName>
        <ecNumber evidence="4">2.4.-.-</ecNumber>
    </submittedName>
</protein>
<feature type="region of interest" description="Disordered" evidence="3">
    <location>
        <begin position="354"/>
        <end position="380"/>
    </location>
</feature>
<keyword evidence="5" id="KW-1185">Reference proteome</keyword>
<dbReference type="EMBL" id="JBHSDS010000003">
    <property type="protein sequence ID" value="MFC4357066.1"/>
    <property type="molecule type" value="Genomic_DNA"/>
</dbReference>
<dbReference type="PANTHER" id="PTHR12526">
    <property type="entry name" value="GLYCOSYLTRANSFERASE"/>
    <property type="match status" value="1"/>
</dbReference>
<proteinExistence type="predicted"/>
<dbReference type="SUPFAM" id="SSF53756">
    <property type="entry name" value="UDP-Glycosyltransferase/glycogen phosphorylase"/>
    <property type="match status" value="1"/>
</dbReference>
<evidence type="ECO:0000256" key="2">
    <source>
        <dbReference type="ARBA" id="ARBA00022679"/>
    </source>
</evidence>
<dbReference type="Proteomes" id="UP001595921">
    <property type="component" value="Unassembled WGS sequence"/>
</dbReference>
<organism evidence="4 5">
    <name type="scientific">Halobium salinum</name>
    <dbReference type="NCBI Taxonomy" id="1364940"/>
    <lineage>
        <taxon>Archaea</taxon>
        <taxon>Methanobacteriati</taxon>
        <taxon>Methanobacteriota</taxon>
        <taxon>Stenosarchaea group</taxon>
        <taxon>Halobacteria</taxon>
        <taxon>Halobacteriales</taxon>
        <taxon>Haloferacaceae</taxon>
        <taxon>Halobium</taxon>
    </lineage>
</organism>
<evidence type="ECO:0000313" key="4">
    <source>
        <dbReference type="EMBL" id="MFC4357066.1"/>
    </source>
</evidence>
<sequence length="380" mass="42104">MTSPANDMEVLFLCAFDDNPYQVELRDALADHGVRVRTGDHTEYLPVLGRFRHGRPDVVHLHWLDNLLVSHNPVFSVLLGLRLLFELAVCRLLGVGVVWTVHNVLHHEKPQPRLELFFRRLVARLCDALVLHSACAQGRVVDAYDVPMDGGGPAVVVVPHGHFVDSYENDVSREAAREWLGVGDEPVFLFFGNVRPYKGVDDLVAAFKRLDGDARLFVVGRALDDDAADARLRAACAEDDRISTVFQFVPEADIQRYMNAADALVLPFDEVLTSGSAILGMSFGRAVVAPRIGCLPDVLAATPELLYDPDEPDALYEALSEAREADLEDAGRRNFERVREYDWDGIAARTRAVYEDAAGVPPSERRAAPESNASPEPRNE</sequence>
<comment type="caution">
    <text evidence="4">The sequence shown here is derived from an EMBL/GenBank/DDBJ whole genome shotgun (WGS) entry which is preliminary data.</text>
</comment>
<evidence type="ECO:0000256" key="3">
    <source>
        <dbReference type="SAM" id="MobiDB-lite"/>
    </source>
</evidence>
<evidence type="ECO:0000256" key="1">
    <source>
        <dbReference type="ARBA" id="ARBA00022676"/>
    </source>
</evidence>
<dbReference type="EC" id="2.4.-.-" evidence="4"/>
<keyword evidence="2 4" id="KW-0808">Transferase</keyword>
<reference evidence="4 5" key="1">
    <citation type="journal article" date="2019" name="Int. J. Syst. Evol. Microbiol.">
        <title>The Global Catalogue of Microorganisms (GCM) 10K type strain sequencing project: providing services to taxonomists for standard genome sequencing and annotation.</title>
        <authorList>
            <consortium name="The Broad Institute Genomics Platform"/>
            <consortium name="The Broad Institute Genome Sequencing Center for Infectious Disease"/>
            <person name="Wu L."/>
            <person name="Ma J."/>
        </authorList>
    </citation>
    <scope>NUCLEOTIDE SEQUENCE [LARGE SCALE GENOMIC DNA]</scope>
    <source>
        <strain evidence="4 5">CGMCC 1.12553</strain>
    </source>
</reference>
<dbReference type="Pfam" id="PF13692">
    <property type="entry name" value="Glyco_trans_1_4"/>
    <property type="match status" value="1"/>
</dbReference>
<dbReference type="AlphaFoldDB" id="A0ABD5P993"/>
<name>A0ABD5P993_9EURY</name>
<keyword evidence="1 4" id="KW-0328">Glycosyltransferase</keyword>
<accession>A0ABD5P993</accession>
<evidence type="ECO:0000313" key="5">
    <source>
        <dbReference type="Proteomes" id="UP001595921"/>
    </source>
</evidence>
<dbReference type="GO" id="GO:0016757">
    <property type="term" value="F:glycosyltransferase activity"/>
    <property type="evidence" value="ECO:0007669"/>
    <property type="project" value="UniProtKB-KW"/>
</dbReference>
<gene>
    <name evidence="4" type="ORF">ACFO0N_03775</name>
</gene>
<dbReference type="Gene3D" id="3.40.50.2000">
    <property type="entry name" value="Glycogen Phosphorylase B"/>
    <property type="match status" value="2"/>
</dbReference>
<dbReference type="RefSeq" id="WP_267622647.1">
    <property type="nucleotide sequence ID" value="NZ_JAODIW010000006.1"/>
</dbReference>
<dbReference type="PANTHER" id="PTHR12526:SF510">
    <property type="entry name" value="D-INOSITOL 3-PHOSPHATE GLYCOSYLTRANSFERASE"/>
    <property type="match status" value="1"/>
</dbReference>